<dbReference type="Gene3D" id="3.40.50.150">
    <property type="entry name" value="Vaccinia Virus protein VP39"/>
    <property type="match status" value="1"/>
</dbReference>
<proteinExistence type="predicted"/>
<sequence>MNFFLAQEYFKYFHLKTDEHSLHSPFFYHFYLKLIKSSSISNDCKSIEENRAALLKDETEFVIKDLGAGSKVNQSKSRTVKSIARHSLSNPKFSQFLYRIIQHFNFESIIELGTSLGINTAYMAQANPDASVFTFEADPNALKIAREVNKEHKNINFHEGDIANSLPNMLQKSNPTIDLVYADANHTYQASVDYFNIILPHLTSGSIYIMDDIHWSAGMKKAWEELKERKEVTSSIDLFDAGLLFFNSDFKKQHHVLDF</sequence>
<dbReference type="STRING" id="643867.Ftrac_0287"/>
<evidence type="ECO:0000313" key="2">
    <source>
        <dbReference type="Proteomes" id="UP000008720"/>
    </source>
</evidence>
<dbReference type="RefSeq" id="WP_013452447.1">
    <property type="nucleotide sequence ID" value="NC_014759.1"/>
</dbReference>
<organism evidence="1 2">
    <name type="scientific">Marivirga tractuosa (strain ATCC 23168 / DSM 4126 / NBRC 15989 / NCIMB 1408 / VKM B-1430 / H-43)</name>
    <name type="common">Microscilla tractuosa</name>
    <name type="synonym">Flexibacter tractuosus</name>
    <dbReference type="NCBI Taxonomy" id="643867"/>
    <lineage>
        <taxon>Bacteria</taxon>
        <taxon>Pseudomonadati</taxon>
        <taxon>Bacteroidota</taxon>
        <taxon>Cytophagia</taxon>
        <taxon>Cytophagales</taxon>
        <taxon>Marivirgaceae</taxon>
        <taxon>Marivirga</taxon>
    </lineage>
</organism>
<dbReference type="HOGENOM" id="CLU_083598_0_0_10"/>
<gene>
    <name evidence="1" type="ordered locus">Ftrac_0287</name>
</gene>
<dbReference type="InterPro" id="IPR029063">
    <property type="entry name" value="SAM-dependent_MTases_sf"/>
</dbReference>
<dbReference type="eggNOG" id="COG4122">
    <property type="taxonomic scope" value="Bacteria"/>
</dbReference>
<dbReference type="PANTHER" id="PTHR43167">
    <property type="entry name" value="PUTATIVE (AFU_ORTHOLOGUE AFUA_6G01830)-RELATED"/>
    <property type="match status" value="1"/>
</dbReference>
<dbReference type="Proteomes" id="UP000008720">
    <property type="component" value="Chromosome"/>
</dbReference>
<dbReference type="Pfam" id="PF13578">
    <property type="entry name" value="Methyltransf_24"/>
    <property type="match status" value="1"/>
</dbReference>
<dbReference type="SUPFAM" id="SSF53335">
    <property type="entry name" value="S-adenosyl-L-methionine-dependent methyltransferases"/>
    <property type="match status" value="1"/>
</dbReference>
<dbReference type="EMBL" id="CP002349">
    <property type="protein sequence ID" value="ADR20296.1"/>
    <property type="molecule type" value="Genomic_DNA"/>
</dbReference>
<dbReference type="AlphaFoldDB" id="E4TM05"/>
<protein>
    <submittedName>
        <fullName evidence="1">O-methyltransferase-like protein</fullName>
    </submittedName>
</protein>
<accession>E4TM05</accession>
<dbReference type="PANTHER" id="PTHR43167:SF1">
    <property type="entry name" value="PUTATIVE (AFU_ORTHOLOGUE AFUA_6G01830)-RELATED"/>
    <property type="match status" value="1"/>
</dbReference>
<keyword evidence="2" id="KW-1185">Reference proteome</keyword>
<dbReference type="KEGG" id="mtt:Ftrac_0287"/>
<name>E4TM05_MARTH</name>
<dbReference type="OrthoDB" id="5464618at2"/>
<dbReference type="CDD" id="cd02440">
    <property type="entry name" value="AdoMet_MTases"/>
    <property type="match status" value="1"/>
</dbReference>
<evidence type="ECO:0000313" key="1">
    <source>
        <dbReference type="EMBL" id="ADR20296.1"/>
    </source>
</evidence>
<reference evidence="1 2" key="1">
    <citation type="journal article" date="2011" name="Stand. Genomic Sci.">
        <title>Complete genome sequence of Marivirga tractuosa type strain (H-43).</title>
        <authorList>
            <person name="Pagani I."/>
            <person name="Chertkov O."/>
            <person name="Lapidus A."/>
            <person name="Lucas S."/>
            <person name="Del Rio T.G."/>
            <person name="Tice H."/>
            <person name="Copeland A."/>
            <person name="Cheng J.F."/>
            <person name="Nolan M."/>
            <person name="Saunders E."/>
            <person name="Pitluck S."/>
            <person name="Held B."/>
            <person name="Goodwin L."/>
            <person name="Liolios K."/>
            <person name="Ovchinikova G."/>
            <person name="Ivanova N."/>
            <person name="Mavromatis K."/>
            <person name="Pati A."/>
            <person name="Chen A."/>
            <person name="Palaniappan K."/>
            <person name="Land M."/>
            <person name="Hauser L."/>
            <person name="Jeffries C.D."/>
            <person name="Detter J.C."/>
            <person name="Han C."/>
            <person name="Tapia R."/>
            <person name="Ngatchou-Djao O.D."/>
            <person name="Rohde M."/>
            <person name="Goker M."/>
            <person name="Spring S."/>
            <person name="Sikorski J."/>
            <person name="Woyke T."/>
            <person name="Bristow J."/>
            <person name="Eisen J.A."/>
            <person name="Markowitz V."/>
            <person name="Hugenholtz P."/>
            <person name="Klenk H.P."/>
            <person name="Kyrpides N.C."/>
        </authorList>
    </citation>
    <scope>NUCLEOTIDE SEQUENCE [LARGE SCALE GENOMIC DNA]</scope>
    <source>
        <strain evidence="2">ATCC 23168 / DSM 4126 / NBRC 15989 / NCIMB 1408 / VKM B-1430 / H-43</strain>
    </source>
</reference>